<evidence type="ECO:0008006" key="5">
    <source>
        <dbReference type="Google" id="ProtNLM"/>
    </source>
</evidence>
<evidence type="ECO:0000313" key="3">
    <source>
        <dbReference type="EMBL" id="KAK7208277.1"/>
    </source>
</evidence>
<dbReference type="RefSeq" id="XP_064771310.1">
    <property type="nucleotide sequence ID" value="XM_064915111.1"/>
</dbReference>
<dbReference type="EMBL" id="JBBJBU010000001">
    <property type="protein sequence ID" value="KAK7208277.1"/>
    <property type="molecule type" value="Genomic_DNA"/>
</dbReference>
<dbReference type="GeneID" id="90040623"/>
<dbReference type="Proteomes" id="UP001498771">
    <property type="component" value="Unassembled WGS sequence"/>
</dbReference>
<feature type="chain" id="PRO_5045240484" description="PEGA domain-containing protein" evidence="2">
    <location>
        <begin position="19"/>
        <end position="105"/>
    </location>
</feature>
<protein>
    <recommendedName>
        <fullName evidence="5">PEGA domain-containing protein</fullName>
    </recommendedName>
</protein>
<sequence>MLLRVICSFAIGLMFTAPRTPVIFTAIFEPNVYTTIRNGYTSQEIIYAPGADVVSVSASGYWPTVRAGNVARQTTILRQPNNTNSGTIPTRGPTSGSPLAATWHS</sequence>
<gene>
    <name evidence="3" type="ORF">BZA70DRAFT_42425</name>
</gene>
<organism evidence="3 4">
    <name type="scientific">Myxozyma melibiosi</name>
    <dbReference type="NCBI Taxonomy" id="54550"/>
    <lineage>
        <taxon>Eukaryota</taxon>
        <taxon>Fungi</taxon>
        <taxon>Dikarya</taxon>
        <taxon>Ascomycota</taxon>
        <taxon>Saccharomycotina</taxon>
        <taxon>Lipomycetes</taxon>
        <taxon>Lipomycetales</taxon>
        <taxon>Lipomycetaceae</taxon>
        <taxon>Myxozyma</taxon>
    </lineage>
</organism>
<comment type="caution">
    <text evidence="3">The sequence shown here is derived from an EMBL/GenBank/DDBJ whole genome shotgun (WGS) entry which is preliminary data.</text>
</comment>
<reference evidence="3 4" key="1">
    <citation type="submission" date="2024-03" db="EMBL/GenBank/DDBJ databases">
        <title>Genome-scale model development and genomic sequencing of the oleaginous clade Lipomyces.</title>
        <authorList>
            <consortium name="Lawrence Berkeley National Laboratory"/>
            <person name="Czajka J.J."/>
            <person name="Han Y."/>
            <person name="Kim J."/>
            <person name="Mondo S.J."/>
            <person name="Hofstad B.A."/>
            <person name="Robles A."/>
            <person name="Haridas S."/>
            <person name="Riley R."/>
            <person name="LaButti K."/>
            <person name="Pangilinan J."/>
            <person name="Andreopoulos W."/>
            <person name="Lipzen A."/>
            <person name="Yan J."/>
            <person name="Wang M."/>
            <person name="Ng V."/>
            <person name="Grigoriev I.V."/>
            <person name="Spatafora J.W."/>
            <person name="Magnuson J.K."/>
            <person name="Baker S.E."/>
            <person name="Pomraning K.R."/>
        </authorList>
    </citation>
    <scope>NUCLEOTIDE SEQUENCE [LARGE SCALE GENOMIC DNA]</scope>
    <source>
        <strain evidence="3 4">Phaff 52-87</strain>
    </source>
</reference>
<feature type="compositionally biased region" description="Polar residues" evidence="1">
    <location>
        <begin position="76"/>
        <end position="97"/>
    </location>
</feature>
<feature type="region of interest" description="Disordered" evidence="1">
    <location>
        <begin position="76"/>
        <end position="105"/>
    </location>
</feature>
<evidence type="ECO:0000256" key="1">
    <source>
        <dbReference type="SAM" id="MobiDB-lite"/>
    </source>
</evidence>
<evidence type="ECO:0000313" key="4">
    <source>
        <dbReference type="Proteomes" id="UP001498771"/>
    </source>
</evidence>
<name>A0ABR1FEU0_9ASCO</name>
<accession>A0ABR1FEU0</accession>
<evidence type="ECO:0000256" key="2">
    <source>
        <dbReference type="SAM" id="SignalP"/>
    </source>
</evidence>
<keyword evidence="4" id="KW-1185">Reference proteome</keyword>
<keyword evidence="2" id="KW-0732">Signal</keyword>
<feature type="signal peptide" evidence="2">
    <location>
        <begin position="1"/>
        <end position="18"/>
    </location>
</feature>
<proteinExistence type="predicted"/>